<evidence type="ECO:0000256" key="1">
    <source>
        <dbReference type="ARBA" id="ARBA00004413"/>
    </source>
</evidence>
<dbReference type="Gene3D" id="3.40.50.300">
    <property type="entry name" value="P-loop containing nucleotide triphosphate hydrolases"/>
    <property type="match status" value="1"/>
</dbReference>
<dbReference type="AlphaFoldDB" id="A0A8T8K7R5"/>
<keyword evidence="4" id="KW-0547">Nucleotide-binding</keyword>
<dbReference type="InterPro" id="IPR003439">
    <property type="entry name" value="ABC_transporter-like_ATP-bd"/>
</dbReference>
<dbReference type="EMBL" id="CP058560">
    <property type="protein sequence ID" value="QUH24067.1"/>
    <property type="molecule type" value="Genomic_DNA"/>
</dbReference>
<dbReference type="GO" id="GO:1900753">
    <property type="term" value="P:doxorubicin transport"/>
    <property type="evidence" value="ECO:0007669"/>
    <property type="project" value="InterPro"/>
</dbReference>
<keyword evidence="3" id="KW-1003">Cell membrane</keyword>
<dbReference type="InterPro" id="IPR025302">
    <property type="entry name" value="DrrA1/2-like_C"/>
</dbReference>
<dbReference type="InterPro" id="IPR003593">
    <property type="entry name" value="AAA+_ATPase"/>
</dbReference>
<dbReference type="InterPro" id="IPR005894">
    <property type="entry name" value="DrrA"/>
</dbReference>
<keyword evidence="11" id="KW-1185">Reference proteome</keyword>
<protein>
    <submittedName>
        <fullName evidence="10">ATP-binding cassette domain-containing protein</fullName>
    </submittedName>
</protein>
<keyword evidence="7" id="KW-0472">Membrane</keyword>
<feature type="domain" description="ABC transporter" evidence="9">
    <location>
        <begin position="4"/>
        <end position="235"/>
    </location>
</feature>
<dbReference type="GO" id="GO:0043215">
    <property type="term" value="P:daunorubicin transport"/>
    <property type="evidence" value="ECO:0007669"/>
    <property type="project" value="InterPro"/>
</dbReference>
<dbReference type="GO" id="GO:0005886">
    <property type="term" value="C:plasma membrane"/>
    <property type="evidence" value="ECO:0007669"/>
    <property type="project" value="UniProtKB-SubCell"/>
</dbReference>
<keyword evidence="6" id="KW-1278">Translocase</keyword>
<comment type="subcellular location">
    <subcellularLocation>
        <location evidence="1">Cell membrane</location>
        <topology evidence="1">Peripheral membrane protein</topology>
        <orientation evidence="1">Cytoplasmic side</orientation>
    </subcellularLocation>
</comment>
<dbReference type="InterPro" id="IPR017871">
    <property type="entry name" value="ABC_transporter-like_CS"/>
</dbReference>
<dbReference type="GO" id="GO:0005524">
    <property type="term" value="F:ATP binding"/>
    <property type="evidence" value="ECO:0007669"/>
    <property type="project" value="UniProtKB-KW"/>
</dbReference>
<dbReference type="PANTHER" id="PTHR43582">
    <property type="entry name" value="LINEARMYCIN RESISTANCE ATP-BINDING PROTEIN LNRL"/>
    <property type="match status" value="1"/>
</dbReference>
<dbReference type="Pfam" id="PF13732">
    <property type="entry name" value="DrrA1-3_C"/>
    <property type="match status" value="1"/>
</dbReference>
<evidence type="ECO:0000256" key="7">
    <source>
        <dbReference type="ARBA" id="ARBA00023136"/>
    </source>
</evidence>
<reference evidence="10" key="1">
    <citation type="submission" date="2020-07" db="EMBL/GenBank/DDBJ databases">
        <title>Methanobacterium. sp. MethCan genome.</title>
        <authorList>
            <person name="Postec A."/>
            <person name="Quemeneur M."/>
        </authorList>
    </citation>
    <scope>NUCLEOTIDE SEQUENCE</scope>
    <source>
        <strain evidence="10">MethCAN</strain>
    </source>
</reference>
<name>A0A8T8K7R5_9EURY</name>
<dbReference type="OrthoDB" id="31298at2157"/>
<evidence type="ECO:0000313" key="11">
    <source>
        <dbReference type="Proteomes" id="UP000681041"/>
    </source>
</evidence>
<dbReference type="RefSeq" id="WP_211533024.1">
    <property type="nucleotide sequence ID" value="NZ_CP058560.1"/>
</dbReference>
<dbReference type="InterPro" id="IPR027417">
    <property type="entry name" value="P-loop_NTPase"/>
</dbReference>
<dbReference type="FunFam" id="3.40.50.300:FF:000589">
    <property type="entry name" value="ABC transporter, ATP-binding subunit"/>
    <property type="match status" value="1"/>
</dbReference>
<dbReference type="Proteomes" id="UP000681041">
    <property type="component" value="Chromosome"/>
</dbReference>
<dbReference type="Pfam" id="PF00005">
    <property type="entry name" value="ABC_tran"/>
    <property type="match status" value="1"/>
</dbReference>
<keyword evidence="5 10" id="KW-0067">ATP-binding</keyword>
<proteinExistence type="inferred from homology"/>
<dbReference type="SMART" id="SM00382">
    <property type="entry name" value="AAA"/>
    <property type="match status" value="1"/>
</dbReference>
<dbReference type="SUPFAM" id="SSF52540">
    <property type="entry name" value="P-loop containing nucleoside triphosphate hydrolases"/>
    <property type="match status" value="1"/>
</dbReference>
<evidence type="ECO:0000256" key="6">
    <source>
        <dbReference type="ARBA" id="ARBA00022967"/>
    </source>
</evidence>
<accession>A0A8T8K7R5</accession>
<keyword evidence="2" id="KW-0813">Transport</keyword>
<dbReference type="PANTHER" id="PTHR43582:SF2">
    <property type="entry name" value="LINEARMYCIN RESISTANCE ATP-BINDING PROTEIN LNRL"/>
    <property type="match status" value="1"/>
</dbReference>
<evidence type="ECO:0000256" key="3">
    <source>
        <dbReference type="ARBA" id="ARBA00022475"/>
    </source>
</evidence>
<evidence type="ECO:0000256" key="5">
    <source>
        <dbReference type="ARBA" id="ARBA00022840"/>
    </source>
</evidence>
<evidence type="ECO:0000256" key="8">
    <source>
        <dbReference type="ARBA" id="ARBA00049985"/>
    </source>
</evidence>
<evidence type="ECO:0000256" key="4">
    <source>
        <dbReference type="ARBA" id="ARBA00022741"/>
    </source>
</evidence>
<dbReference type="PROSITE" id="PS50893">
    <property type="entry name" value="ABC_TRANSPORTER_2"/>
    <property type="match status" value="1"/>
</dbReference>
<dbReference type="PROSITE" id="PS00211">
    <property type="entry name" value="ABC_TRANSPORTER_1"/>
    <property type="match status" value="1"/>
</dbReference>
<dbReference type="GO" id="GO:0016887">
    <property type="term" value="F:ATP hydrolysis activity"/>
    <property type="evidence" value="ECO:0007669"/>
    <property type="project" value="InterPro"/>
</dbReference>
<evidence type="ECO:0000259" key="9">
    <source>
        <dbReference type="PROSITE" id="PS50893"/>
    </source>
</evidence>
<evidence type="ECO:0000256" key="2">
    <source>
        <dbReference type="ARBA" id="ARBA00022448"/>
    </source>
</evidence>
<organism evidence="10 11">
    <name type="scientific">Methanobacterium alkalithermotolerans</name>
    <dbReference type="NCBI Taxonomy" id="2731220"/>
    <lineage>
        <taxon>Archaea</taxon>
        <taxon>Methanobacteriati</taxon>
        <taxon>Methanobacteriota</taxon>
        <taxon>Methanomada group</taxon>
        <taxon>Methanobacteria</taxon>
        <taxon>Methanobacteriales</taxon>
        <taxon>Methanobacteriaceae</taxon>
        <taxon>Methanobacterium</taxon>
    </lineage>
</organism>
<evidence type="ECO:0000313" key="10">
    <source>
        <dbReference type="EMBL" id="QUH24067.1"/>
    </source>
</evidence>
<dbReference type="GeneID" id="64821104"/>
<dbReference type="KEGG" id="meme:HYG87_10025"/>
<gene>
    <name evidence="10" type="ORF">HYG87_10025</name>
</gene>
<comment type="similarity">
    <text evidence="8">Belongs to the ABC transporter superfamily. Drug exporter-1 (DrugE1) (TC 3.A.1.105) family.</text>
</comment>
<dbReference type="NCBIfam" id="TIGR01188">
    <property type="entry name" value="drrA"/>
    <property type="match status" value="1"/>
</dbReference>
<sequence length="329" mass="36695">MKAIETINLGKKFGKLTAVDKVNLKVDQGEIFGLLGPNGAGKSTFISMLCTILKPSSGTAQVEGYDIISEAADVRRSIGIVFQDPSIDDKLTGRENMELHADLYNVPREVMHSRIDEVLHLVELEDRASSYVNTYSGGMRRRLEIARSLIHYPKVLFLDEPTLGLDPQSRDHIWDYITNLKKRENITIILTTHYMEEADKLCDRIAIIDRSSIIALDTPKNLKNELGGETIIIETSDNDILANKLSEVELADNIFKTDKELNLSVKNAHTSLARIVELSVSLGVSIETISIREPDLNDVFMHFTGREIRDGGKSEDLTGMGARVMGRVK</sequence>